<evidence type="ECO:0000256" key="4">
    <source>
        <dbReference type="ARBA" id="ARBA00022630"/>
    </source>
</evidence>
<organism evidence="11 12">
    <name type="scientific">Desulforapulum autotrophicum (strain ATCC 43914 / DSM 3382 / VKM B-1955 / HRM2)</name>
    <name type="common">Desulfobacterium autotrophicum</name>
    <dbReference type="NCBI Taxonomy" id="177437"/>
    <lineage>
        <taxon>Bacteria</taxon>
        <taxon>Pseudomonadati</taxon>
        <taxon>Thermodesulfobacteriota</taxon>
        <taxon>Desulfobacteria</taxon>
        <taxon>Desulfobacterales</taxon>
        <taxon>Desulfobacteraceae</taxon>
        <taxon>Desulforapulum</taxon>
    </lineage>
</organism>
<feature type="domain" description="Acyl-CoA dehydrogenase/oxidase N-terminal" evidence="9">
    <location>
        <begin position="40"/>
        <end position="156"/>
    </location>
</feature>
<keyword evidence="6 11" id="KW-0560">Oxidoreductase</keyword>
<evidence type="ECO:0000259" key="8">
    <source>
        <dbReference type="Pfam" id="PF02770"/>
    </source>
</evidence>
<dbReference type="Pfam" id="PF00441">
    <property type="entry name" value="Acyl-CoA_dh_1"/>
    <property type="match status" value="1"/>
</dbReference>
<evidence type="ECO:0000313" key="11">
    <source>
        <dbReference type="EMBL" id="ACN13428.1"/>
    </source>
</evidence>
<dbReference type="Gene3D" id="1.10.540.10">
    <property type="entry name" value="Acyl-CoA dehydrogenase/oxidase, N-terminal domain"/>
    <property type="match status" value="1"/>
</dbReference>
<accession>C0QGF3</accession>
<dbReference type="PANTHER" id="PTHR42803:SF3">
    <property type="entry name" value="ACYL-COA DEHYDROGENASE-RELATED"/>
    <property type="match status" value="1"/>
</dbReference>
<comment type="subunit">
    <text evidence="3">Homotetramer.</text>
</comment>
<dbReference type="Pfam" id="PF12806">
    <property type="entry name" value="Acyl-CoA_dh_C"/>
    <property type="match status" value="1"/>
</dbReference>
<dbReference type="Gene3D" id="2.40.110.10">
    <property type="entry name" value="Butyryl-CoA Dehydrogenase, subunit A, domain 2"/>
    <property type="match status" value="1"/>
</dbReference>
<dbReference type="Pfam" id="PF02771">
    <property type="entry name" value="Acyl-CoA_dh_N"/>
    <property type="match status" value="1"/>
</dbReference>
<comment type="similarity">
    <text evidence="2 6">Belongs to the acyl-CoA dehydrogenase family.</text>
</comment>
<dbReference type="SUPFAM" id="SSF47203">
    <property type="entry name" value="Acyl-CoA dehydrogenase C-terminal domain-like"/>
    <property type="match status" value="1"/>
</dbReference>
<reference evidence="11 12" key="1">
    <citation type="journal article" date="2009" name="Environ. Microbiol.">
        <title>Genome sequence of Desulfobacterium autotrophicum HRM2, a marine sulfate reducer oxidizing organic carbon completely to carbon dioxide.</title>
        <authorList>
            <person name="Strittmatter A.W."/>
            <person name="Liesegang H."/>
            <person name="Rabus R."/>
            <person name="Decker I."/>
            <person name="Amann J."/>
            <person name="Andres S."/>
            <person name="Henne A."/>
            <person name="Fricke W.F."/>
            <person name="Martinez-Arias R."/>
            <person name="Bartels D."/>
            <person name="Goesmann A."/>
            <person name="Krause L."/>
            <person name="Puehler A."/>
            <person name="Klenk H.P."/>
            <person name="Richter M."/>
            <person name="Schuler M."/>
            <person name="Gloeckner F.O."/>
            <person name="Meyerdierks A."/>
            <person name="Gottschalk G."/>
            <person name="Amann R."/>
        </authorList>
    </citation>
    <scope>NUCLEOTIDE SEQUENCE [LARGE SCALE GENOMIC DNA]</scope>
    <source>
        <strain evidence="12">ATCC 43914 / DSM 3382 / HRM2</strain>
    </source>
</reference>
<evidence type="ECO:0000256" key="6">
    <source>
        <dbReference type="RuleBase" id="RU362125"/>
    </source>
</evidence>
<dbReference type="InterPro" id="IPR009075">
    <property type="entry name" value="AcylCo_DH/oxidase_C"/>
</dbReference>
<evidence type="ECO:0000256" key="2">
    <source>
        <dbReference type="ARBA" id="ARBA00009347"/>
    </source>
</evidence>
<dbReference type="InterPro" id="IPR037069">
    <property type="entry name" value="AcylCoA_DH/ox_N_sf"/>
</dbReference>
<dbReference type="Gene3D" id="1.20.140.10">
    <property type="entry name" value="Butyryl-CoA Dehydrogenase, subunit A, domain 3"/>
    <property type="match status" value="1"/>
</dbReference>
<dbReference type="PANTHER" id="PTHR42803">
    <property type="entry name" value="ACYL-COA DEHYDROGENASE"/>
    <property type="match status" value="1"/>
</dbReference>
<dbReference type="GO" id="GO:0016937">
    <property type="term" value="F:short-chain fatty acyl-CoA dehydrogenase activity"/>
    <property type="evidence" value="ECO:0007669"/>
    <property type="project" value="UniProtKB-EC"/>
</dbReference>
<dbReference type="EMBL" id="CP001087">
    <property type="protein sequence ID" value="ACN13428.1"/>
    <property type="molecule type" value="Genomic_DNA"/>
</dbReference>
<dbReference type="InterPro" id="IPR052166">
    <property type="entry name" value="Diverse_Acyl-CoA_DH"/>
</dbReference>
<keyword evidence="5 6" id="KW-0274">FAD</keyword>
<dbReference type="Pfam" id="PF02770">
    <property type="entry name" value="Acyl-CoA_dh_M"/>
    <property type="match status" value="1"/>
</dbReference>
<dbReference type="InterPro" id="IPR046373">
    <property type="entry name" value="Acyl-CoA_Oxase/DH_mid-dom_sf"/>
</dbReference>
<dbReference type="KEGG" id="dat:HRM2_03060"/>
<dbReference type="SUPFAM" id="SSF56645">
    <property type="entry name" value="Acyl-CoA dehydrogenase NM domain-like"/>
    <property type="match status" value="1"/>
</dbReference>
<keyword evidence="4 6" id="KW-0285">Flavoprotein</keyword>
<evidence type="ECO:0000259" key="9">
    <source>
        <dbReference type="Pfam" id="PF02771"/>
    </source>
</evidence>
<dbReference type="InterPro" id="IPR036250">
    <property type="entry name" value="AcylCo_DH-like_C"/>
</dbReference>
<dbReference type="InterPro" id="IPR025878">
    <property type="entry name" value="Acyl-CoA_dh-like_C_dom"/>
</dbReference>
<dbReference type="InterPro" id="IPR006091">
    <property type="entry name" value="Acyl-CoA_Oxase/DH_mid-dom"/>
</dbReference>
<dbReference type="InterPro" id="IPR013786">
    <property type="entry name" value="AcylCoA_DH/ox_N"/>
</dbReference>
<sequence>MGAKFISEKNLNFLLYDIFDVERLTRSERYGQHNKKIFTMVVNAAVTLARSKLYPILDEMDKNGPALVDGKVKVHPQVRSLMAAYGEGGWIGSSFPEDHDGEGLPTIVANACRFIFAAANYSASVFPELTAGAAELILTFGSKELIDTYLPPMLAGRWQGTMALTEPHAGSSLSDITTTAFPTDKGFYAIKGQKTFISAGDHDGVDNVVHLMLARIEGEPAGSKGISLFVVPKLRPETGGKFVSNDVVVAGVYHKLGYRGAPITELSIGEKNDCRGFLVGEKNRGLACMFQMMNEARLGVGLGATAIATAAYYAALDYAMERPQGRRLSEKNPATPQVPIIEHPDVKRMLLFQRAIVEGSLSLCLQCCLYTDLAKTTQGDEQQRNLLLLDLLTPIAKSYPSEMGILSTSQAIQCFGGYGYCEDFPVEQYFRDSRIHPIHEGTTGMQGMDLLGRKMVMNNGRAAMLFVEEVNKAIAKATAVPETATYAGLLAQALERLQQVTAHLFGVAGEKGPETFLADATLFLEMTGIIAIAWQWLVQANGAHEAIEKGCRPKDLAFYQGKLLTFRYFFRYELPKTLGLSQRLMDKDFITMEATREHFND</sequence>
<name>C0QGF3_DESAH</name>
<gene>
    <name evidence="11" type="ordered locus">HRM2_03060</name>
</gene>
<dbReference type="STRING" id="177437.HRM2_03060"/>
<dbReference type="AlphaFoldDB" id="C0QGF3"/>
<evidence type="ECO:0000259" key="7">
    <source>
        <dbReference type="Pfam" id="PF00441"/>
    </source>
</evidence>
<dbReference type="OrthoDB" id="9765339at2"/>
<dbReference type="GO" id="GO:0050660">
    <property type="term" value="F:flavin adenine dinucleotide binding"/>
    <property type="evidence" value="ECO:0007669"/>
    <property type="project" value="InterPro"/>
</dbReference>
<feature type="domain" description="Acetyl-CoA dehydrogenase-like C-terminal" evidence="10">
    <location>
        <begin position="466"/>
        <end position="593"/>
    </location>
</feature>
<dbReference type="eggNOG" id="COG1960">
    <property type="taxonomic scope" value="Bacteria"/>
</dbReference>
<evidence type="ECO:0000259" key="10">
    <source>
        <dbReference type="Pfam" id="PF12806"/>
    </source>
</evidence>
<feature type="domain" description="Acyl-CoA oxidase/dehydrogenase middle" evidence="8">
    <location>
        <begin position="162"/>
        <end position="268"/>
    </location>
</feature>
<dbReference type="Proteomes" id="UP000000442">
    <property type="component" value="Chromosome"/>
</dbReference>
<dbReference type="InterPro" id="IPR009100">
    <property type="entry name" value="AcylCoA_DH/oxidase_NM_dom_sf"/>
</dbReference>
<evidence type="ECO:0000256" key="5">
    <source>
        <dbReference type="ARBA" id="ARBA00022827"/>
    </source>
</evidence>
<feature type="domain" description="Acyl-CoA dehydrogenase/oxidase C-terminal" evidence="7">
    <location>
        <begin position="283"/>
        <end position="449"/>
    </location>
</feature>
<comment type="cofactor">
    <cofactor evidence="1 6">
        <name>FAD</name>
        <dbReference type="ChEBI" id="CHEBI:57692"/>
    </cofactor>
</comment>
<evidence type="ECO:0000256" key="3">
    <source>
        <dbReference type="ARBA" id="ARBA00011881"/>
    </source>
</evidence>
<evidence type="ECO:0000256" key="1">
    <source>
        <dbReference type="ARBA" id="ARBA00001974"/>
    </source>
</evidence>
<keyword evidence="12" id="KW-1185">Reference proteome</keyword>
<protein>
    <submittedName>
        <fullName evidence="11">Acyl-CoA dehydrogenase family protein</fullName>
        <ecNumber evidence="11">1.3.8.1</ecNumber>
    </submittedName>
</protein>
<dbReference type="RefSeq" id="WP_012662677.1">
    <property type="nucleotide sequence ID" value="NC_012108.1"/>
</dbReference>
<proteinExistence type="inferred from homology"/>
<dbReference type="EC" id="1.3.8.1" evidence="11"/>
<dbReference type="HOGENOM" id="CLU_018204_12_2_7"/>
<evidence type="ECO:0000313" key="12">
    <source>
        <dbReference type="Proteomes" id="UP000000442"/>
    </source>
</evidence>